<reference evidence="1 2" key="1">
    <citation type="journal article" date="2022" name="New Phytol.">
        <title>Ecological generalism drives hyperdiversity of secondary metabolite gene clusters in xylarialean endophytes.</title>
        <authorList>
            <person name="Franco M.E.E."/>
            <person name="Wisecaver J.H."/>
            <person name="Arnold A.E."/>
            <person name="Ju Y.M."/>
            <person name="Slot J.C."/>
            <person name="Ahrendt S."/>
            <person name="Moore L.P."/>
            <person name="Eastman K.E."/>
            <person name="Scott K."/>
            <person name="Konkel Z."/>
            <person name="Mondo S.J."/>
            <person name="Kuo A."/>
            <person name="Hayes R.D."/>
            <person name="Haridas S."/>
            <person name="Andreopoulos B."/>
            <person name="Riley R."/>
            <person name="LaButti K."/>
            <person name="Pangilinan J."/>
            <person name="Lipzen A."/>
            <person name="Amirebrahimi M."/>
            <person name="Yan J."/>
            <person name="Adam C."/>
            <person name="Keymanesh K."/>
            <person name="Ng V."/>
            <person name="Louie K."/>
            <person name="Northen T."/>
            <person name="Drula E."/>
            <person name="Henrissat B."/>
            <person name="Hsieh H.M."/>
            <person name="Youens-Clark K."/>
            <person name="Lutzoni F."/>
            <person name="Miadlikowska J."/>
            <person name="Eastwood D.C."/>
            <person name="Hamelin R.C."/>
            <person name="Grigoriev I.V."/>
            <person name="U'Ren J.M."/>
        </authorList>
    </citation>
    <scope>NUCLEOTIDE SEQUENCE [LARGE SCALE GENOMIC DNA]</scope>
    <source>
        <strain evidence="1 2">CBS 119005</strain>
    </source>
</reference>
<organism evidence="1 2">
    <name type="scientific">Hypoxylon rubiginosum</name>
    <dbReference type="NCBI Taxonomy" id="110542"/>
    <lineage>
        <taxon>Eukaryota</taxon>
        <taxon>Fungi</taxon>
        <taxon>Dikarya</taxon>
        <taxon>Ascomycota</taxon>
        <taxon>Pezizomycotina</taxon>
        <taxon>Sordariomycetes</taxon>
        <taxon>Xylariomycetidae</taxon>
        <taxon>Xylariales</taxon>
        <taxon>Hypoxylaceae</taxon>
        <taxon>Hypoxylon</taxon>
    </lineage>
</organism>
<evidence type="ECO:0000313" key="1">
    <source>
        <dbReference type="EMBL" id="KAI4866787.1"/>
    </source>
</evidence>
<accession>A0ACB9Z5P2</accession>
<dbReference type="Proteomes" id="UP001497700">
    <property type="component" value="Unassembled WGS sequence"/>
</dbReference>
<proteinExistence type="predicted"/>
<protein>
    <submittedName>
        <fullName evidence="1">Uncharacterized protein</fullName>
    </submittedName>
</protein>
<evidence type="ECO:0000313" key="2">
    <source>
        <dbReference type="Proteomes" id="UP001497700"/>
    </source>
</evidence>
<keyword evidence="2" id="KW-1185">Reference proteome</keyword>
<gene>
    <name evidence="1" type="ORF">F4820DRAFT_236990</name>
</gene>
<sequence length="548" mass="61419">MGESRAAEPSAHRDEEWDEERTESRRAQPNKAFQAMGLDRDWWLRYVNHHLLRRRFDLRRVILAVVAIVCVSMLVFEITHHELYRLAPFQDPGGTIEQPSVPGQCTTWPVDAKGSYTPAPSQRNGTATPALKSLAPKGGWKKPAGIRVVALVFYGRKRTVDFLDCYLLRNLAANGGYLDEVRFMVHTNKEEDVEFLKDLVSKREEHYRIVEGGACEGTSYGCIWDSVVEDDTIYVKIDDDIIFIHPDTIPQLVHTRIATPHPFAISANLVNSPLTGYEHFHYGAIHAFRPDPAAKPPPRAAAESWRPSEKPRFPKSEIPDLNISDVRSTSLDGEVYPGRPYAGHPFLLVSGDDDPWALMRTPMGLNWLRGGEGGGGGVEAAYEAAWKSWAVAAQQQYSLLKNLEDDAVDRYFFGSPLEFPLDTANLSSVALKHAAAAASKQGPGAEQLYDTMYKRYNLNFVALWGHDVRAALPIAADDEQDLTVTVPRRARRPFVIDTRAVVGHLSFYPQHDGVRETDLLDRWRAFANEMVCAPGNRKAPFDLRCPGF</sequence>
<comment type="caution">
    <text evidence="1">The sequence shown here is derived from an EMBL/GenBank/DDBJ whole genome shotgun (WGS) entry which is preliminary data.</text>
</comment>
<name>A0ACB9Z5P2_9PEZI</name>
<dbReference type="EMBL" id="MU393454">
    <property type="protein sequence ID" value="KAI4866787.1"/>
    <property type="molecule type" value="Genomic_DNA"/>
</dbReference>